<dbReference type="EC" id="2.5.1.17" evidence="3 14"/>
<keyword evidence="8 14" id="KW-0067">ATP-binding</keyword>
<evidence type="ECO:0000256" key="1">
    <source>
        <dbReference type="ARBA" id="ARBA00005121"/>
    </source>
</evidence>
<evidence type="ECO:0000256" key="9">
    <source>
        <dbReference type="ARBA" id="ARBA00031529"/>
    </source>
</evidence>
<evidence type="ECO:0000256" key="12">
    <source>
        <dbReference type="ARBA" id="ARBA00048555"/>
    </source>
</evidence>
<evidence type="ECO:0000256" key="11">
    <source>
        <dbReference type="ARBA" id="ARBA00033354"/>
    </source>
</evidence>
<dbReference type="GO" id="GO:0008817">
    <property type="term" value="F:corrinoid adenosyltransferase activity"/>
    <property type="evidence" value="ECO:0007669"/>
    <property type="project" value="UniProtKB-EC"/>
</dbReference>
<reference evidence="16 17" key="1">
    <citation type="submission" date="2022-05" db="EMBL/GenBank/DDBJ databases">
        <title>Genome Sequencing of Bee-Associated Microbes.</title>
        <authorList>
            <person name="Dunlap C."/>
        </authorList>
    </citation>
    <scope>NUCLEOTIDE SEQUENCE [LARGE SCALE GENOMIC DNA]</scope>
    <source>
        <strain evidence="16 17">NRRL NRS-1438</strain>
    </source>
</reference>
<comment type="similarity">
    <text evidence="2 14">Belongs to the Cob(I)alamin adenosyltransferase family.</text>
</comment>
<proteinExistence type="inferred from homology"/>
<keyword evidence="5 14" id="KW-0169">Cobalamin biosynthesis</keyword>
<dbReference type="Proteomes" id="UP001207626">
    <property type="component" value="Unassembled WGS sequence"/>
</dbReference>
<keyword evidence="7 14" id="KW-0547">Nucleotide-binding</keyword>
<evidence type="ECO:0000256" key="8">
    <source>
        <dbReference type="ARBA" id="ARBA00022840"/>
    </source>
</evidence>
<sequence length="194" mass="21994">MNIYTRTGDAGMTTLIGGRVAKDHLRVDAYGELDELNAFVGWAAACCREDGYNELREQLVEIQHELFDCGSDVAYAETKQNSVTYKIHAAQAERLEAWIDAHEDSTPAIRKFILPGGSDVASALHVCRTVCRRAERRLVALSRQETVHAEVMKYVNRLSDYFFAAARRANVIAVVQDQEYVRSAEVFRRQERHD</sequence>
<comment type="caution">
    <text evidence="16">The sequence shown here is derived from an EMBL/GenBank/DDBJ whole genome shotgun (WGS) entry which is preliminary data.</text>
</comment>
<dbReference type="EMBL" id="JAMDLW010000010">
    <property type="protein sequence ID" value="MCY9519922.1"/>
    <property type="molecule type" value="Genomic_DNA"/>
</dbReference>
<evidence type="ECO:0000256" key="4">
    <source>
        <dbReference type="ARBA" id="ARBA00020963"/>
    </source>
</evidence>
<dbReference type="RefSeq" id="WP_087433427.1">
    <property type="nucleotide sequence ID" value="NZ_JAMDLV010000049.1"/>
</dbReference>
<organism evidence="16 17">
    <name type="scientific">Paenibacillus apiarius</name>
    <dbReference type="NCBI Taxonomy" id="46240"/>
    <lineage>
        <taxon>Bacteria</taxon>
        <taxon>Bacillati</taxon>
        <taxon>Bacillota</taxon>
        <taxon>Bacilli</taxon>
        <taxon>Bacillales</taxon>
        <taxon>Paenibacillaceae</taxon>
        <taxon>Paenibacillus</taxon>
    </lineage>
</organism>
<evidence type="ECO:0000313" key="17">
    <source>
        <dbReference type="Proteomes" id="UP001207626"/>
    </source>
</evidence>
<dbReference type="InterPro" id="IPR036451">
    <property type="entry name" value="CblAdoTrfase-like_sf"/>
</dbReference>
<evidence type="ECO:0000256" key="14">
    <source>
        <dbReference type="RuleBase" id="RU366026"/>
    </source>
</evidence>
<evidence type="ECO:0000256" key="6">
    <source>
        <dbReference type="ARBA" id="ARBA00022679"/>
    </source>
</evidence>
<protein>
    <recommendedName>
        <fullName evidence="4 14">Corrinoid adenosyltransferase</fullName>
        <ecNumber evidence="3 14">2.5.1.17</ecNumber>
    </recommendedName>
    <alternativeName>
        <fullName evidence="9 14">Cob(II)alamin adenosyltransferase</fullName>
    </alternativeName>
    <alternativeName>
        <fullName evidence="11 14">Cob(II)yrinic acid a,c-diamide adenosyltransferase</fullName>
    </alternativeName>
    <alternativeName>
        <fullName evidence="10 14">Cobinamide/cobalamin adenosyltransferase</fullName>
    </alternativeName>
</protein>
<dbReference type="Pfam" id="PF01923">
    <property type="entry name" value="Cob_adeno_trans"/>
    <property type="match status" value="1"/>
</dbReference>
<accession>A0ABT4DRD8</accession>
<keyword evidence="17" id="KW-1185">Reference proteome</keyword>
<dbReference type="SUPFAM" id="SSF89028">
    <property type="entry name" value="Cobalamin adenosyltransferase-like"/>
    <property type="match status" value="1"/>
</dbReference>
<dbReference type="PANTHER" id="PTHR12213:SF0">
    <property type="entry name" value="CORRINOID ADENOSYLTRANSFERASE MMAB"/>
    <property type="match status" value="1"/>
</dbReference>
<evidence type="ECO:0000256" key="2">
    <source>
        <dbReference type="ARBA" id="ARBA00007487"/>
    </source>
</evidence>
<name>A0ABT4DRD8_9BACL</name>
<evidence type="ECO:0000256" key="5">
    <source>
        <dbReference type="ARBA" id="ARBA00022573"/>
    </source>
</evidence>
<dbReference type="PANTHER" id="PTHR12213">
    <property type="entry name" value="CORRINOID ADENOSYLTRANSFERASE"/>
    <property type="match status" value="1"/>
</dbReference>
<evidence type="ECO:0000313" key="16">
    <source>
        <dbReference type="EMBL" id="MCY9519922.1"/>
    </source>
</evidence>
<evidence type="ECO:0000256" key="3">
    <source>
        <dbReference type="ARBA" id="ARBA00012454"/>
    </source>
</evidence>
<gene>
    <name evidence="16" type="ORF">M5X09_09530</name>
</gene>
<dbReference type="NCBIfam" id="TIGR00636">
    <property type="entry name" value="PduO_Nterm"/>
    <property type="match status" value="1"/>
</dbReference>
<dbReference type="InterPro" id="IPR016030">
    <property type="entry name" value="CblAdoTrfase-like"/>
</dbReference>
<evidence type="ECO:0000256" key="10">
    <source>
        <dbReference type="ARBA" id="ARBA00033334"/>
    </source>
</evidence>
<evidence type="ECO:0000256" key="7">
    <source>
        <dbReference type="ARBA" id="ARBA00022741"/>
    </source>
</evidence>
<evidence type="ECO:0000259" key="15">
    <source>
        <dbReference type="Pfam" id="PF01923"/>
    </source>
</evidence>
<feature type="domain" description="Cobalamin adenosyltransferase-like" evidence="15">
    <location>
        <begin position="3"/>
        <end position="168"/>
    </location>
</feature>
<comment type="pathway">
    <text evidence="1 14">Cofactor biosynthesis; adenosylcobalamin biosynthesis; adenosylcobalamin from cob(II)yrinate a,c-diamide: step 2/7.</text>
</comment>
<dbReference type="Gene3D" id="1.20.1200.10">
    <property type="entry name" value="Cobalamin adenosyltransferase-like"/>
    <property type="match status" value="1"/>
</dbReference>
<comment type="catalytic activity">
    <reaction evidence="13 14">
        <text>2 cob(II)alamin + reduced [electron-transfer flavoprotein] + 2 ATP = 2 adenosylcob(III)alamin + 2 triphosphate + oxidized [electron-transfer flavoprotein] + 3 H(+)</text>
        <dbReference type="Rhea" id="RHEA:28671"/>
        <dbReference type="Rhea" id="RHEA-COMP:10685"/>
        <dbReference type="Rhea" id="RHEA-COMP:10686"/>
        <dbReference type="ChEBI" id="CHEBI:15378"/>
        <dbReference type="ChEBI" id="CHEBI:16304"/>
        <dbReference type="ChEBI" id="CHEBI:18036"/>
        <dbReference type="ChEBI" id="CHEBI:18408"/>
        <dbReference type="ChEBI" id="CHEBI:30616"/>
        <dbReference type="ChEBI" id="CHEBI:57692"/>
        <dbReference type="ChEBI" id="CHEBI:58307"/>
        <dbReference type="EC" id="2.5.1.17"/>
    </reaction>
</comment>
<keyword evidence="6 14" id="KW-0808">Transferase</keyword>
<evidence type="ECO:0000256" key="13">
    <source>
        <dbReference type="ARBA" id="ARBA00048692"/>
    </source>
</evidence>
<comment type="catalytic activity">
    <reaction evidence="12 14">
        <text>2 cob(II)yrinate a,c diamide + reduced [electron-transfer flavoprotein] + 2 ATP = 2 adenosylcob(III)yrinate a,c-diamide + 2 triphosphate + oxidized [electron-transfer flavoprotein] + 3 H(+)</text>
        <dbReference type="Rhea" id="RHEA:11528"/>
        <dbReference type="Rhea" id="RHEA-COMP:10685"/>
        <dbReference type="Rhea" id="RHEA-COMP:10686"/>
        <dbReference type="ChEBI" id="CHEBI:15378"/>
        <dbReference type="ChEBI" id="CHEBI:18036"/>
        <dbReference type="ChEBI" id="CHEBI:30616"/>
        <dbReference type="ChEBI" id="CHEBI:57692"/>
        <dbReference type="ChEBI" id="CHEBI:58307"/>
        <dbReference type="ChEBI" id="CHEBI:58503"/>
        <dbReference type="ChEBI" id="CHEBI:58537"/>
        <dbReference type="EC" id="2.5.1.17"/>
    </reaction>
</comment>
<dbReference type="InterPro" id="IPR029499">
    <property type="entry name" value="PduO-typ"/>
</dbReference>